<evidence type="ECO:0000256" key="4">
    <source>
        <dbReference type="ARBA" id="ARBA00022448"/>
    </source>
</evidence>
<evidence type="ECO:0000256" key="5">
    <source>
        <dbReference type="ARBA" id="ARBA00022490"/>
    </source>
</evidence>
<evidence type="ECO:0000256" key="3">
    <source>
        <dbReference type="ARBA" id="ARBA00009466"/>
    </source>
</evidence>
<dbReference type="GO" id="GO:0005049">
    <property type="term" value="F:nuclear export signal receptor activity"/>
    <property type="evidence" value="ECO:0007669"/>
    <property type="project" value="InterPro"/>
</dbReference>
<sequence>MEAVADFERCVALLRGGDPAGATTALLGLRDNPQCVDIARAVLARSTDGDALFHALALFRDGALKSWDARPSNERDAMAGAALDFARGEAARNAPPYVTAAAAECFATLWARGYVDACAADAHDAAVRRGRDAVVAVAAAGGAAIVATTLSCLLAELSGVGRTHLGVARARRAAARHRFGGGGAVACGAVAFGLVSQAAQHAKATRTIPPEATNAALLCESALSWDAGDAPAHARQSYPAVWRGRLDACLDDCASLREVCARDDACARPVVASVRLLAAAAGPAITSDEPGYRAAAARAAARLLHASITQAGPPDAEDASEAFADVGQASDVAAAAAAAAGGYGALRVDAARPLLEAAALAADWASRACVAAASKATRETQQACMNRGDATQASKAQQAADDADASLDEGLAPVLEAWAHASTDASLVDADAAACHASTPSNGWLHAAVSDVGAAVFARYASCRVEAARAQAACALLTEADEDASADDVEDTDRRERLQTACAVGRRGVSAACGWVASALQDCAPKLLALQNENDPVVVDATLEEARVLVAIAGALVADDDDAGETPEVPLAVLAAARLDPQAGAAVGSVVGASLQLVEATHAASPALATTLAWFLRRVAAAYAAPGVSNAFAGCPSPSQLARGAARAAVAWLEAWPSEPQTARGACLLLGSLASARRGALAGDAWAEVQPLVQAHAQSLTTGDDSLTRAVSRLAPERRTDLATALADCALAVDASSSSNAFQSIIAPIESVAQQACTQQADLELVLALYRGVATAAAAQALDGPGATLARRRPADAVARALGPLVDAVSTLQDATLFQRCASSCLSVAKDAASAQLPYASRPAKALLLQAAPKCVALCARGAFGREDEDDRFSDLGSALELVDRLVSYDVLVVDEEEEESESPDGVGAGLECLSLIVPNLDEALLEGRSAAGARFFRAVAAVVDVAPDRLLERRDLATGMAQALRFGAARADADAARAALHATRGLAARAAADANYHDASAWLAAAGGVLRPLLEHRSAVWDRVDDAADAVLACLAASGCASRTISTEAAQAVSRSITENAPADLIFDLEQLDSAGRAALSSAPTVPRALRHRDARKRFRDACGAFLSRAKGYLHTE</sequence>
<dbReference type="Proteomes" id="UP000789595">
    <property type="component" value="Unassembled WGS sequence"/>
</dbReference>
<dbReference type="PANTHER" id="PTHR12596:SF1">
    <property type="entry name" value="EXPORTIN-4"/>
    <property type="match status" value="1"/>
</dbReference>
<evidence type="ECO:0000256" key="7">
    <source>
        <dbReference type="ARBA" id="ARBA00023242"/>
    </source>
</evidence>
<organism evidence="8 9">
    <name type="scientific">Pelagomonas calceolata</name>
    <dbReference type="NCBI Taxonomy" id="35677"/>
    <lineage>
        <taxon>Eukaryota</taxon>
        <taxon>Sar</taxon>
        <taxon>Stramenopiles</taxon>
        <taxon>Ochrophyta</taxon>
        <taxon>Pelagophyceae</taxon>
        <taxon>Pelagomonadales</taxon>
        <taxon>Pelagomonadaceae</taxon>
        <taxon>Pelagomonas</taxon>
    </lineage>
</organism>
<proteinExistence type="inferred from homology"/>
<dbReference type="EMBL" id="CAKKNE010000005">
    <property type="protein sequence ID" value="CAH0376855.1"/>
    <property type="molecule type" value="Genomic_DNA"/>
</dbReference>
<keyword evidence="7" id="KW-0539">Nucleus</keyword>
<dbReference type="GO" id="GO:0005737">
    <property type="term" value="C:cytoplasm"/>
    <property type="evidence" value="ECO:0007669"/>
    <property type="project" value="UniProtKB-SubCell"/>
</dbReference>
<dbReference type="GO" id="GO:0006611">
    <property type="term" value="P:protein export from nucleus"/>
    <property type="evidence" value="ECO:0007669"/>
    <property type="project" value="TreeGrafter"/>
</dbReference>
<comment type="caution">
    <text evidence="8">The sequence shown here is derived from an EMBL/GenBank/DDBJ whole genome shotgun (WGS) entry which is preliminary data.</text>
</comment>
<evidence type="ECO:0000313" key="8">
    <source>
        <dbReference type="EMBL" id="CAH0376855.1"/>
    </source>
</evidence>
<name>A0A8J2X1W4_9STRA</name>
<evidence type="ECO:0000313" key="9">
    <source>
        <dbReference type="Proteomes" id="UP000789595"/>
    </source>
</evidence>
<comment type="subcellular location">
    <subcellularLocation>
        <location evidence="2">Cytoplasm</location>
    </subcellularLocation>
    <subcellularLocation>
        <location evidence="1">Nucleus</location>
    </subcellularLocation>
</comment>
<evidence type="ECO:0000256" key="2">
    <source>
        <dbReference type="ARBA" id="ARBA00004496"/>
    </source>
</evidence>
<reference evidence="8" key="1">
    <citation type="submission" date="2021-11" db="EMBL/GenBank/DDBJ databases">
        <authorList>
            <consortium name="Genoscope - CEA"/>
            <person name="William W."/>
        </authorList>
    </citation>
    <scope>NUCLEOTIDE SEQUENCE</scope>
</reference>
<dbReference type="InterPro" id="IPR044189">
    <property type="entry name" value="XPO4/7-like"/>
</dbReference>
<dbReference type="GO" id="GO:0005643">
    <property type="term" value="C:nuclear pore"/>
    <property type="evidence" value="ECO:0007669"/>
    <property type="project" value="TreeGrafter"/>
</dbReference>
<gene>
    <name evidence="8" type="ORF">PECAL_5P14480</name>
</gene>
<accession>A0A8J2X1W4</accession>
<keyword evidence="5" id="KW-0963">Cytoplasm</keyword>
<dbReference type="OrthoDB" id="10692119at2759"/>
<dbReference type="AlphaFoldDB" id="A0A8J2X1W4"/>
<evidence type="ECO:0008006" key="10">
    <source>
        <dbReference type="Google" id="ProtNLM"/>
    </source>
</evidence>
<keyword evidence="9" id="KW-1185">Reference proteome</keyword>
<keyword evidence="6" id="KW-0653">Protein transport</keyword>
<evidence type="ECO:0000256" key="6">
    <source>
        <dbReference type="ARBA" id="ARBA00022927"/>
    </source>
</evidence>
<protein>
    <recommendedName>
        <fullName evidence="10">Importin N-terminal domain-containing protein</fullName>
    </recommendedName>
</protein>
<evidence type="ECO:0000256" key="1">
    <source>
        <dbReference type="ARBA" id="ARBA00004123"/>
    </source>
</evidence>
<comment type="similarity">
    <text evidence="3">Belongs to the exportin family.</text>
</comment>
<dbReference type="PANTHER" id="PTHR12596">
    <property type="entry name" value="EXPORTIN 4,7-RELATED"/>
    <property type="match status" value="1"/>
</dbReference>
<keyword evidence="4" id="KW-0813">Transport</keyword>